<reference evidence="3 4" key="1">
    <citation type="journal article" date="2014" name="Genome Announc.">
        <title>Draft Genome Sequence of Lysobacter capsici AZ78, a Bacterium Antagonistic to Plant-Pathogenic Oomycetes.</title>
        <authorList>
            <person name="Puopolo G."/>
            <person name="Sonego P."/>
            <person name="Engelen K."/>
            <person name="Pertot I."/>
        </authorList>
    </citation>
    <scope>NUCLEOTIDE SEQUENCE [LARGE SCALE GENOMIC DNA]</scope>
    <source>
        <strain evidence="3 4">AZ78</strain>
    </source>
</reference>
<dbReference type="RefSeq" id="WP_036114256.1">
    <property type="nucleotide sequence ID" value="NZ_JAJA02000001.1"/>
</dbReference>
<name>A0A108UAE6_9GAMM</name>
<evidence type="ECO:0000313" key="3">
    <source>
        <dbReference type="EMBL" id="KWS05500.1"/>
    </source>
</evidence>
<dbReference type="Gene3D" id="3.10.450.50">
    <property type="match status" value="1"/>
</dbReference>
<comment type="similarity">
    <text evidence="1">Belongs to the UPF0225 family.</text>
</comment>
<dbReference type="EMBL" id="JAJA02000001">
    <property type="protein sequence ID" value="KWS05500.1"/>
    <property type="molecule type" value="Genomic_DNA"/>
</dbReference>
<proteinExistence type="inferred from homology"/>
<gene>
    <name evidence="3" type="ORF">AZ78_3052</name>
</gene>
<keyword evidence="4" id="KW-1185">Reference proteome</keyword>
<dbReference type="HAMAP" id="MF_00612">
    <property type="entry name" value="UPF0225"/>
    <property type="match status" value="1"/>
</dbReference>
<dbReference type="InterPro" id="IPR032710">
    <property type="entry name" value="NTF2-like_dom_sf"/>
</dbReference>
<organism evidence="3 4">
    <name type="scientific">Lysobacter capsici AZ78</name>
    <dbReference type="NCBI Taxonomy" id="1444315"/>
    <lineage>
        <taxon>Bacteria</taxon>
        <taxon>Pseudomonadati</taxon>
        <taxon>Pseudomonadota</taxon>
        <taxon>Gammaproteobacteria</taxon>
        <taxon>Lysobacterales</taxon>
        <taxon>Lysobacteraceae</taxon>
        <taxon>Lysobacter</taxon>
    </lineage>
</organism>
<evidence type="ECO:0000313" key="4">
    <source>
        <dbReference type="Proteomes" id="UP000023435"/>
    </source>
</evidence>
<dbReference type="InterPro" id="IPR048469">
    <property type="entry name" value="YchJ-like_M"/>
</dbReference>
<evidence type="ECO:0000259" key="2">
    <source>
        <dbReference type="Pfam" id="PF17775"/>
    </source>
</evidence>
<sequence length="133" mass="14796">MTARLPLPAACPCDATRRYAACCGRLHAGTAAAESAEQLMRSRYSAYAVGDLEYLRASWHADTCPADLDLDPSVRWLGLQVKRHRREGEDAAVVEFVARYRIGGGSAVRLHEVSRFVRVDGRWVYVDGEFPRA</sequence>
<protein>
    <recommendedName>
        <fullName evidence="1">UPF0225 protein AZ78_3052</fullName>
    </recommendedName>
</protein>
<dbReference type="AlphaFoldDB" id="A0A108UAE6"/>
<dbReference type="SUPFAM" id="SSF54427">
    <property type="entry name" value="NTF2-like"/>
    <property type="match status" value="1"/>
</dbReference>
<evidence type="ECO:0000256" key="1">
    <source>
        <dbReference type="HAMAP-Rule" id="MF_00612"/>
    </source>
</evidence>
<dbReference type="InterPro" id="IPR023006">
    <property type="entry name" value="YchJ-like"/>
</dbReference>
<comment type="caution">
    <text evidence="3">The sequence shown here is derived from an EMBL/GenBank/DDBJ whole genome shotgun (WGS) entry which is preliminary data.</text>
</comment>
<dbReference type="Pfam" id="PF17775">
    <property type="entry name" value="YchJ_M-like"/>
    <property type="match status" value="1"/>
</dbReference>
<accession>A0A108UAE6</accession>
<dbReference type="PANTHER" id="PTHR33747:SF1">
    <property type="entry name" value="ADENYLATE CYCLASE-ASSOCIATED CAP C-TERMINAL DOMAIN-CONTAINING PROTEIN"/>
    <property type="match status" value="1"/>
</dbReference>
<feature type="domain" description="YchJ-like middle NTF2-like" evidence="2">
    <location>
        <begin position="35"/>
        <end position="128"/>
    </location>
</feature>
<dbReference type="Proteomes" id="UP000023435">
    <property type="component" value="Unassembled WGS sequence"/>
</dbReference>
<dbReference type="PANTHER" id="PTHR33747">
    <property type="entry name" value="UPF0225 PROTEIN SCO1677"/>
    <property type="match status" value="1"/>
</dbReference>
<dbReference type="OrthoDB" id="21421at2"/>